<reference evidence="1 2" key="1">
    <citation type="journal article" date="2013" name="Genome Announc.">
        <title>Draft Genome Sequence of Streptomyces gancidicus Strain BKS 13-15.</title>
        <authorList>
            <person name="Kumar S."/>
            <person name="Kaur N."/>
            <person name="Singh N.K."/>
            <person name="Raghava G.P."/>
            <person name="Mayilraj S."/>
        </authorList>
    </citation>
    <scope>NUCLEOTIDE SEQUENCE [LARGE SCALE GENOMIC DNA]</scope>
    <source>
        <strain evidence="1 2">BKS 13-15</strain>
    </source>
</reference>
<accession>M3D275</accession>
<sequence length="112" mass="11977">MGAAELAAVVQLVRSPHRQGVLDLPVVNQSIHREGPSDSSACKGTMSAVAGWSCLSVDGMVYASPCDPRVMCRRFTRRGTRPLAPTAECGAVEVRRGEVTRRPHHTAVLLAV</sequence>
<dbReference type="AlphaFoldDB" id="M3D275"/>
<name>M3D275_STREZ</name>
<evidence type="ECO:0000313" key="2">
    <source>
        <dbReference type="Proteomes" id="UP000011732"/>
    </source>
</evidence>
<dbReference type="Proteomes" id="UP000011732">
    <property type="component" value="Unassembled WGS sequence"/>
</dbReference>
<proteinExistence type="predicted"/>
<comment type="caution">
    <text evidence="1">The sequence shown here is derived from an EMBL/GenBank/DDBJ whole genome shotgun (WGS) entry which is preliminary data.</text>
</comment>
<organism evidence="1 2">
    <name type="scientific">Streptomyces gancidicus BKS 13-15</name>
    <dbReference type="NCBI Taxonomy" id="1284664"/>
    <lineage>
        <taxon>Bacteria</taxon>
        <taxon>Bacillati</taxon>
        <taxon>Actinomycetota</taxon>
        <taxon>Actinomycetes</taxon>
        <taxon>Kitasatosporales</taxon>
        <taxon>Streptomycetaceae</taxon>
        <taxon>Streptomyces</taxon>
        <taxon>Streptomyces pseudogriseolus group</taxon>
    </lineage>
</organism>
<dbReference type="EMBL" id="AOHP01000022">
    <property type="protein sequence ID" value="EMF30503.1"/>
    <property type="molecule type" value="Genomic_DNA"/>
</dbReference>
<gene>
    <name evidence="1" type="ORF">H114_03446</name>
</gene>
<keyword evidence="2" id="KW-1185">Reference proteome</keyword>
<evidence type="ECO:0000313" key="1">
    <source>
        <dbReference type="EMBL" id="EMF30503.1"/>
    </source>
</evidence>
<protein>
    <submittedName>
        <fullName evidence="1">Uncharacterized protein</fullName>
    </submittedName>
</protein>